<protein>
    <submittedName>
        <fullName evidence="2">Erythromycin esterase</fullName>
    </submittedName>
</protein>
<sequence length="484" mass="54828">MMLRNTKRAFTIFLLTASLVGVSLFPAGNIYASTPDTIQGQVTEVTMARTSDEKIAEWENWAKDHVYRLDTIQPANTANGTNQYKDLAMLKPLLHDKRIVFLGESSHGVAEFNLAKTRLIQFLHQEMGYNVLAFESGLGNSSLSYSLSGQRSAEQTMKDSIFGVWWSKEILPLFDYIKKARTSESPLILTGFDMQLQYPLFDGQWLKDEDVAKRLAEAEQKLSDYSLGTDLAAYRKEKNQLIQVYNDAIKSLKTKANETHLKQLYPDNPKLSMLLERSLNDRIRVAKEYVELSIESTLGMESGDYAPFLESMEWRDQAMHDNLMWLATEVYPTEKFIVWGHNDHIRKAQTEVMGTPYPISLMGEKLSEEMKKYSYVLGLYPASGQTADNLGNVHDVLPAEPGSIESILSAAGSPYTFVDLRYQKREAGNSWMFEPRYAYSWGMIPESLIARDQYDGILLIDDVNPPQYMRSSSASSKASVPAEE</sequence>
<feature type="chain" id="PRO_5005620537" evidence="1">
    <location>
        <begin position="33"/>
        <end position="484"/>
    </location>
</feature>
<dbReference type="AlphaFoldDB" id="A0A0M1P137"/>
<dbReference type="EMBL" id="LIUT01000001">
    <property type="protein sequence ID" value="KOR87970.1"/>
    <property type="molecule type" value="Genomic_DNA"/>
</dbReference>
<organism evidence="2 3">
    <name type="scientific">Paenibacillus solani</name>
    <dbReference type="NCBI Taxonomy" id="1705565"/>
    <lineage>
        <taxon>Bacteria</taxon>
        <taxon>Bacillati</taxon>
        <taxon>Bacillota</taxon>
        <taxon>Bacilli</taxon>
        <taxon>Bacillales</taxon>
        <taxon>Paenibacillaceae</taxon>
        <taxon>Paenibacillus</taxon>
    </lineage>
</organism>
<reference evidence="3" key="1">
    <citation type="submission" date="2015-08" db="EMBL/GenBank/DDBJ databases">
        <title>Genome sequencing project for genomic taxonomy and phylogenomics of Bacillus-like bacteria.</title>
        <authorList>
            <person name="Liu B."/>
            <person name="Wang J."/>
            <person name="Zhu Y."/>
            <person name="Liu G."/>
            <person name="Chen Q."/>
            <person name="Chen Z."/>
            <person name="Lan J."/>
            <person name="Che J."/>
            <person name="Ge C."/>
            <person name="Shi H."/>
            <person name="Pan Z."/>
            <person name="Liu X."/>
        </authorList>
    </citation>
    <scope>NUCLEOTIDE SEQUENCE [LARGE SCALE GENOMIC DNA]</scope>
    <source>
        <strain evidence="3">FJAT-22460</strain>
    </source>
</reference>
<proteinExistence type="predicted"/>
<dbReference type="CDD" id="cd14728">
    <property type="entry name" value="Ere-like"/>
    <property type="match status" value="1"/>
</dbReference>
<feature type="signal peptide" evidence="1">
    <location>
        <begin position="1"/>
        <end position="32"/>
    </location>
</feature>
<evidence type="ECO:0000313" key="2">
    <source>
        <dbReference type="EMBL" id="KOR87970.1"/>
    </source>
</evidence>
<evidence type="ECO:0000256" key="1">
    <source>
        <dbReference type="SAM" id="SignalP"/>
    </source>
</evidence>
<dbReference type="Pfam" id="PF05139">
    <property type="entry name" value="Erythro_esteras"/>
    <property type="match status" value="1"/>
</dbReference>
<evidence type="ECO:0000313" key="3">
    <source>
        <dbReference type="Proteomes" id="UP000036932"/>
    </source>
</evidence>
<comment type="caution">
    <text evidence="2">The sequence shown here is derived from an EMBL/GenBank/DDBJ whole genome shotgun (WGS) entry which is preliminary data.</text>
</comment>
<dbReference type="PANTHER" id="PTHR31299:SF0">
    <property type="entry name" value="ESTERASE, PUTATIVE (AFU_ORTHOLOGUE AFUA_1G05850)-RELATED"/>
    <property type="match status" value="1"/>
</dbReference>
<dbReference type="PANTHER" id="PTHR31299">
    <property type="entry name" value="ESTERASE, PUTATIVE (AFU_ORTHOLOGUE AFUA_1G05850)-RELATED"/>
    <property type="match status" value="1"/>
</dbReference>
<dbReference type="InterPro" id="IPR052036">
    <property type="entry name" value="Hydrolase/PRTase-associated"/>
</dbReference>
<dbReference type="Gene3D" id="3.40.1660.10">
    <property type="entry name" value="EreA-like (biosynthetic domain)"/>
    <property type="match status" value="2"/>
</dbReference>
<keyword evidence="1" id="KW-0732">Signal</keyword>
<dbReference type="OrthoDB" id="9810066at2"/>
<gene>
    <name evidence="2" type="ORF">AM231_01660</name>
</gene>
<dbReference type="SUPFAM" id="SSF159501">
    <property type="entry name" value="EreA/ChaN-like"/>
    <property type="match status" value="1"/>
</dbReference>
<keyword evidence="3" id="KW-1185">Reference proteome</keyword>
<dbReference type="GO" id="GO:0046677">
    <property type="term" value="P:response to antibiotic"/>
    <property type="evidence" value="ECO:0007669"/>
    <property type="project" value="InterPro"/>
</dbReference>
<dbReference type="InterPro" id="IPR007815">
    <property type="entry name" value="Emycin_Estase"/>
</dbReference>
<accession>A0A0M1P137</accession>
<dbReference type="Proteomes" id="UP000036932">
    <property type="component" value="Unassembled WGS sequence"/>
</dbReference>
<name>A0A0M1P137_9BACL</name>
<dbReference type="PATRIC" id="fig|1705565.3.peg.2186"/>